<comment type="caution">
    <text evidence="3">The sequence shown here is derived from an EMBL/GenBank/DDBJ whole genome shotgun (WGS) entry which is preliminary data.</text>
</comment>
<sequence length="201" mass="20442">MQGWAAMKRTIHHTILLVALLTMGSVSCSSETNGSPSATDATSSAARPTLPGGGGSTTTGAKSTGNGTSSLTTDIDPCNLLTPADTASLNVAQGNREDSSSGTSRRCVWTSAGSFTMDVAIFDIRGIKDVVASGQIQQIPKIGRHEAVQSFGGVDSCAISMAITETSRVDTSAAAHGDAQKSCETALKVAQLVEPRLPGGS</sequence>
<dbReference type="EMBL" id="JAGINW010000001">
    <property type="protein sequence ID" value="MBP2330838.1"/>
    <property type="molecule type" value="Genomic_DNA"/>
</dbReference>
<evidence type="ECO:0000256" key="1">
    <source>
        <dbReference type="SAM" id="MobiDB-lite"/>
    </source>
</evidence>
<accession>A0ABS4U2F3</accession>
<proteinExistence type="predicted"/>
<feature type="chain" id="PRO_5046268299" description="DUF3558 domain-containing protein" evidence="2">
    <location>
        <begin position="29"/>
        <end position="201"/>
    </location>
</feature>
<evidence type="ECO:0000313" key="4">
    <source>
        <dbReference type="Proteomes" id="UP001519332"/>
    </source>
</evidence>
<gene>
    <name evidence="3" type="ORF">JOF56_011223</name>
</gene>
<reference evidence="3 4" key="1">
    <citation type="submission" date="2021-03" db="EMBL/GenBank/DDBJ databases">
        <title>Sequencing the genomes of 1000 actinobacteria strains.</title>
        <authorList>
            <person name="Klenk H.-P."/>
        </authorList>
    </citation>
    <scope>NUCLEOTIDE SEQUENCE [LARGE SCALE GENOMIC DNA]</scope>
    <source>
        <strain evidence="3 4">DSM 46670</strain>
    </source>
</reference>
<name>A0ABS4U2F3_9PSEU</name>
<keyword evidence="4" id="KW-1185">Reference proteome</keyword>
<evidence type="ECO:0000256" key="2">
    <source>
        <dbReference type="SAM" id="SignalP"/>
    </source>
</evidence>
<feature type="compositionally biased region" description="Low complexity" evidence="1">
    <location>
        <begin position="58"/>
        <end position="70"/>
    </location>
</feature>
<keyword evidence="2" id="KW-0732">Signal</keyword>
<evidence type="ECO:0008006" key="5">
    <source>
        <dbReference type="Google" id="ProtNLM"/>
    </source>
</evidence>
<dbReference type="RefSeq" id="WP_209647515.1">
    <property type="nucleotide sequence ID" value="NZ_JAGINW010000001.1"/>
</dbReference>
<dbReference type="Pfam" id="PF12079">
    <property type="entry name" value="DUF3558"/>
    <property type="match status" value="1"/>
</dbReference>
<feature type="signal peptide" evidence="2">
    <location>
        <begin position="1"/>
        <end position="28"/>
    </location>
</feature>
<dbReference type="Proteomes" id="UP001519332">
    <property type="component" value="Unassembled WGS sequence"/>
</dbReference>
<evidence type="ECO:0000313" key="3">
    <source>
        <dbReference type="EMBL" id="MBP2330838.1"/>
    </source>
</evidence>
<protein>
    <recommendedName>
        <fullName evidence="5">DUF3558 domain-containing protein</fullName>
    </recommendedName>
</protein>
<feature type="compositionally biased region" description="Low complexity" evidence="1">
    <location>
        <begin position="35"/>
        <end position="49"/>
    </location>
</feature>
<feature type="region of interest" description="Disordered" evidence="1">
    <location>
        <begin position="29"/>
        <end position="75"/>
    </location>
</feature>
<dbReference type="InterPro" id="IPR024520">
    <property type="entry name" value="DUF3558"/>
</dbReference>
<organism evidence="3 4">
    <name type="scientific">Kibdelosporangium banguiense</name>
    <dbReference type="NCBI Taxonomy" id="1365924"/>
    <lineage>
        <taxon>Bacteria</taxon>
        <taxon>Bacillati</taxon>
        <taxon>Actinomycetota</taxon>
        <taxon>Actinomycetes</taxon>
        <taxon>Pseudonocardiales</taxon>
        <taxon>Pseudonocardiaceae</taxon>
        <taxon>Kibdelosporangium</taxon>
    </lineage>
</organism>